<proteinExistence type="inferred from homology"/>
<gene>
    <name evidence="7" type="ORF">UC8_32620</name>
</gene>
<dbReference type="GO" id="GO:0006313">
    <property type="term" value="P:DNA transposition"/>
    <property type="evidence" value="ECO:0007669"/>
    <property type="project" value="UniProtKB-UniRule"/>
</dbReference>
<keyword evidence="8" id="KW-1185">Reference proteome</keyword>
<dbReference type="PANTHER" id="PTHR33217:SF9">
    <property type="entry name" value="MUTATOR FAMILY TRANSPOSASE"/>
    <property type="match status" value="1"/>
</dbReference>
<keyword evidence="5 6" id="KW-0233">DNA recombination</keyword>
<keyword evidence="6" id="KW-0814">Transposable element</keyword>
<evidence type="ECO:0000256" key="4">
    <source>
        <dbReference type="ARBA" id="ARBA00023125"/>
    </source>
</evidence>
<organism evidence="7 8">
    <name type="scientific">Roseimaritima ulvae</name>
    <dbReference type="NCBI Taxonomy" id="980254"/>
    <lineage>
        <taxon>Bacteria</taxon>
        <taxon>Pseudomonadati</taxon>
        <taxon>Planctomycetota</taxon>
        <taxon>Planctomycetia</taxon>
        <taxon>Pirellulales</taxon>
        <taxon>Pirellulaceae</taxon>
        <taxon>Roseimaritima</taxon>
    </lineage>
</organism>
<dbReference type="InterPro" id="IPR001207">
    <property type="entry name" value="Transposase_mutator"/>
</dbReference>
<dbReference type="PROSITE" id="PS01007">
    <property type="entry name" value="TRANSPOSASE_MUTATOR"/>
    <property type="match status" value="1"/>
</dbReference>
<accession>A0A5B9R4T6</accession>
<protein>
    <recommendedName>
        <fullName evidence="6">Mutator family transposase</fullName>
    </recommendedName>
</protein>
<evidence type="ECO:0000313" key="7">
    <source>
        <dbReference type="EMBL" id="QEG41243.1"/>
    </source>
</evidence>
<dbReference type="Pfam" id="PF00872">
    <property type="entry name" value="Transposase_mut"/>
    <property type="match status" value="1"/>
</dbReference>
<comment type="similarity">
    <text evidence="2 6">Belongs to the transposase mutator family.</text>
</comment>
<reference evidence="7 8" key="1">
    <citation type="submission" date="2019-08" db="EMBL/GenBank/DDBJ databases">
        <title>Deep-cultivation of Planctomycetes and their phenomic and genomic characterization uncovers novel biology.</title>
        <authorList>
            <person name="Wiegand S."/>
            <person name="Jogler M."/>
            <person name="Boedeker C."/>
            <person name="Pinto D."/>
            <person name="Vollmers J."/>
            <person name="Rivas-Marin E."/>
            <person name="Kohn T."/>
            <person name="Peeters S.H."/>
            <person name="Heuer A."/>
            <person name="Rast P."/>
            <person name="Oberbeckmann S."/>
            <person name="Bunk B."/>
            <person name="Jeske O."/>
            <person name="Meyerdierks A."/>
            <person name="Storesund J.E."/>
            <person name="Kallscheuer N."/>
            <person name="Luecker S."/>
            <person name="Lage O.M."/>
            <person name="Pohl T."/>
            <person name="Merkel B.J."/>
            <person name="Hornburger P."/>
            <person name="Mueller R.-W."/>
            <person name="Bruemmer F."/>
            <person name="Labrenz M."/>
            <person name="Spormann A.M."/>
            <person name="Op den Camp H."/>
            <person name="Overmann J."/>
            <person name="Amann R."/>
            <person name="Jetten M.S.M."/>
            <person name="Mascher T."/>
            <person name="Medema M.H."/>
            <person name="Devos D.P."/>
            <person name="Kaster A.-K."/>
            <person name="Ovreas L."/>
            <person name="Rohde M."/>
            <person name="Galperin M.Y."/>
            <person name="Jogler C."/>
        </authorList>
    </citation>
    <scope>NUCLEOTIDE SEQUENCE [LARGE SCALE GENOMIC DNA]</scope>
    <source>
        <strain evidence="7 8">UC8</strain>
    </source>
</reference>
<evidence type="ECO:0000256" key="3">
    <source>
        <dbReference type="ARBA" id="ARBA00022578"/>
    </source>
</evidence>
<dbReference type="EMBL" id="CP042914">
    <property type="protein sequence ID" value="QEG41243.1"/>
    <property type="molecule type" value="Genomic_DNA"/>
</dbReference>
<evidence type="ECO:0000313" key="8">
    <source>
        <dbReference type="Proteomes" id="UP000325286"/>
    </source>
</evidence>
<dbReference type="GO" id="GO:0004803">
    <property type="term" value="F:transposase activity"/>
    <property type="evidence" value="ECO:0007669"/>
    <property type="project" value="UniProtKB-UniRule"/>
</dbReference>
<evidence type="ECO:0000256" key="2">
    <source>
        <dbReference type="ARBA" id="ARBA00010961"/>
    </source>
</evidence>
<evidence type="ECO:0000256" key="5">
    <source>
        <dbReference type="ARBA" id="ARBA00023172"/>
    </source>
</evidence>
<dbReference type="NCBIfam" id="NF033543">
    <property type="entry name" value="transpos_IS256"/>
    <property type="match status" value="1"/>
</dbReference>
<dbReference type="Proteomes" id="UP000325286">
    <property type="component" value="Chromosome"/>
</dbReference>
<evidence type="ECO:0000256" key="1">
    <source>
        <dbReference type="ARBA" id="ARBA00002190"/>
    </source>
</evidence>
<dbReference type="GO" id="GO:0003677">
    <property type="term" value="F:DNA binding"/>
    <property type="evidence" value="ECO:0007669"/>
    <property type="project" value="UniProtKB-UniRule"/>
</dbReference>
<name>A0A5B9R4T6_9BACT</name>
<evidence type="ECO:0000256" key="6">
    <source>
        <dbReference type="RuleBase" id="RU365089"/>
    </source>
</evidence>
<dbReference type="AlphaFoldDB" id="A0A5B9R4T6"/>
<keyword evidence="3 6" id="KW-0815">Transposition</keyword>
<sequence>MVCCLKEQWCNEYEDWIKRSLSGKHYVYVWADGIYAKIRLEDDENKKQCLLVLMGATADGKKELIAVLDGHRESEQSRSELLLDLNLRSLELSPKVAVGDGVLGFWAALRKVFPDTREQRCWIHKTANVLNKMPKNVQAKAKGVLHEIWQAETKEDAEKAFDAFIEKYGAKYSNACDCLQKDRDVLLAFYDFPAEHWSHLRTTNPIESTFATIRLRHRKTKGNGTRRASLAMMFKLADSASKKWRRLNCHEKITLVLEGRTFKDGILQDEIAA</sequence>
<dbReference type="KEGG" id="rul:UC8_32620"/>
<dbReference type="PANTHER" id="PTHR33217">
    <property type="entry name" value="TRANSPOSASE FOR INSERTION SEQUENCE ELEMENT IS1081"/>
    <property type="match status" value="1"/>
</dbReference>
<keyword evidence="4 6" id="KW-0238">DNA-binding</keyword>
<comment type="function">
    <text evidence="1 6">Required for the transposition of the insertion element.</text>
</comment>
<dbReference type="OrthoDB" id="355828at2"/>